<accession>A0A3M9MZJ1</accession>
<sequence length="292" mass="32384">MPITYNPKLFSGDYYAQIYSETLTTAKTLSNNYVHIMPNVKTEQFVTTFSASITEQDYASDFDPATADRGSVTISDEKVMPLKKMFFTTVDPETLRFTRFGDDKMGAGARNLTITEFENKLLDTLIPQMARSIEVAFWSDIKTLAGTKLAAGNKIAKNASGLTVSNIYGEMEKVWKAIPSQVRATGQAVIYADESVKDLMILANLYENYKEKFIINGDSVSFLGTAVLFVPLGANTMFAGNKNEVVFATDVVNDEASIEIGKLNNYGDKLFFKSVYTRDKAIVVPSQKILYS</sequence>
<dbReference type="AlphaFoldDB" id="A0A3M9MZJ1"/>
<protein>
    <submittedName>
        <fullName evidence="1">Uncharacterized protein</fullName>
    </submittedName>
</protein>
<dbReference type="OrthoDB" id="893299at2"/>
<proteinExistence type="predicted"/>
<dbReference type="RefSeq" id="WP_123132313.1">
    <property type="nucleotide sequence ID" value="NZ_RJJE01000006.1"/>
</dbReference>
<reference evidence="1 2" key="1">
    <citation type="submission" date="2018-11" db="EMBL/GenBank/DDBJ databases">
        <title>Rufibacter latericius sp. nov., isolated from water in Baiyang Lake.</title>
        <authorList>
            <person name="Yang Y."/>
        </authorList>
    </citation>
    <scope>NUCLEOTIDE SEQUENCE [LARGE SCALE GENOMIC DNA]</scope>
    <source>
        <strain evidence="1 2">MCC P1</strain>
    </source>
</reference>
<evidence type="ECO:0000313" key="1">
    <source>
        <dbReference type="EMBL" id="RNI30954.1"/>
    </source>
</evidence>
<name>A0A3M9MZJ1_9BACT</name>
<keyword evidence="2" id="KW-1185">Reference proteome</keyword>
<comment type="caution">
    <text evidence="1">The sequence shown here is derived from an EMBL/GenBank/DDBJ whole genome shotgun (WGS) entry which is preliminary data.</text>
</comment>
<gene>
    <name evidence="1" type="ORF">EFA69_06585</name>
</gene>
<evidence type="ECO:0000313" key="2">
    <source>
        <dbReference type="Proteomes" id="UP000271010"/>
    </source>
</evidence>
<organism evidence="1 2">
    <name type="scientific">Rufibacter immobilis</name>
    <dbReference type="NCBI Taxonomy" id="1348778"/>
    <lineage>
        <taxon>Bacteria</taxon>
        <taxon>Pseudomonadati</taxon>
        <taxon>Bacteroidota</taxon>
        <taxon>Cytophagia</taxon>
        <taxon>Cytophagales</taxon>
        <taxon>Hymenobacteraceae</taxon>
        <taxon>Rufibacter</taxon>
    </lineage>
</organism>
<dbReference type="Proteomes" id="UP000271010">
    <property type="component" value="Unassembled WGS sequence"/>
</dbReference>
<dbReference type="EMBL" id="RJJE01000006">
    <property type="protein sequence ID" value="RNI30954.1"/>
    <property type="molecule type" value="Genomic_DNA"/>
</dbReference>